<name>A0ACC1YP78_MELAZ</name>
<dbReference type="Proteomes" id="UP001164539">
    <property type="component" value="Chromosome 2"/>
</dbReference>
<evidence type="ECO:0000313" key="1">
    <source>
        <dbReference type="EMBL" id="KAJ4724954.1"/>
    </source>
</evidence>
<protein>
    <submittedName>
        <fullName evidence="1">AT-hook motif nuclear-localized protein</fullName>
    </submittedName>
</protein>
<comment type="caution">
    <text evidence="1">The sequence shown here is derived from an EMBL/GenBank/DDBJ whole genome shotgun (WGS) entry which is preliminary data.</text>
</comment>
<dbReference type="EMBL" id="CM051395">
    <property type="protein sequence ID" value="KAJ4724954.1"/>
    <property type="molecule type" value="Genomic_DNA"/>
</dbReference>
<reference evidence="1 2" key="1">
    <citation type="journal article" date="2023" name="Science">
        <title>Complex scaffold remodeling in plant triterpene biosynthesis.</title>
        <authorList>
            <person name="De La Pena R."/>
            <person name="Hodgson H."/>
            <person name="Liu J.C."/>
            <person name="Stephenson M.J."/>
            <person name="Martin A.C."/>
            <person name="Owen C."/>
            <person name="Harkess A."/>
            <person name="Leebens-Mack J."/>
            <person name="Jimenez L.E."/>
            <person name="Osbourn A."/>
            <person name="Sattely E.S."/>
        </authorList>
    </citation>
    <scope>NUCLEOTIDE SEQUENCE [LARGE SCALE GENOMIC DNA]</scope>
    <source>
        <strain evidence="2">cv. JPN11</strain>
        <tissue evidence="1">Leaf</tissue>
    </source>
</reference>
<proteinExistence type="predicted"/>
<accession>A0ACC1YP78</accession>
<gene>
    <name evidence="1" type="ORF">OWV82_003885</name>
</gene>
<keyword evidence="2" id="KW-1185">Reference proteome</keyword>
<sequence>MKEITVEDTEGGSFAFDPKSGTTKRNRIHETDHENMKLTLVSPTSVALTPLLENSSAKRSRGRPKGSGKLQRLATIGGYFAATAGGNFCPHVVIVKPGELIVATFKQNVMLKFNKKKTKSKVSAPGIRIGDPEMVRNRMKDTVNVADDTTPHGDGGMDMAAAGNEDENENENSRTPTASPLSVDAVENVLLQVSQPNYKTSEDVVIFEDKTSSPVDDLQEHCFGEIDTLKDWKTISEEKTSPAVSDENENSDPEN</sequence>
<organism evidence="1 2">
    <name type="scientific">Melia azedarach</name>
    <name type="common">Chinaberry tree</name>
    <dbReference type="NCBI Taxonomy" id="155640"/>
    <lineage>
        <taxon>Eukaryota</taxon>
        <taxon>Viridiplantae</taxon>
        <taxon>Streptophyta</taxon>
        <taxon>Embryophyta</taxon>
        <taxon>Tracheophyta</taxon>
        <taxon>Spermatophyta</taxon>
        <taxon>Magnoliopsida</taxon>
        <taxon>eudicotyledons</taxon>
        <taxon>Gunneridae</taxon>
        <taxon>Pentapetalae</taxon>
        <taxon>rosids</taxon>
        <taxon>malvids</taxon>
        <taxon>Sapindales</taxon>
        <taxon>Meliaceae</taxon>
        <taxon>Melia</taxon>
    </lineage>
</organism>
<evidence type="ECO:0000313" key="2">
    <source>
        <dbReference type="Proteomes" id="UP001164539"/>
    </source>
</evidence>